<organism evidence="4 5">
    <name type="scientific">Vreelandella sulfidaeris</name>
    <dbReference type="NCBI Taxonomy" id="115553"/>
    <lineage>
        <taxon>Bacteria</taxon>
        <taxon>Pseudomonadati</taxon>
        <taxon>Pseudomonadota</taxon>
        <taxon>Gammaproteobacteria</taxon>
        <taxon>Oceanospirillales</taxon>
        <taxon>Halomonadaceae</taxon>
        <taxon>Vreelandella</taxon>
    </lineage>
</organism>
<dbReference type="GO" id="GO:0005524">
    <property type="term" value="F:ATP binding"/>
    <property type="evidence" value="ECO:0007669"/>
    <property type="project" value="InterPro"/>
</dbReference>
<sequence length="59" mass="6470">MWRHTTAPTGLAAKSELRAAFSNKGRMGTYNNDIPIWVVTAPWTGLLGAAEALHNEEVF</sequence>
<proteinExistence type="inferred from homology"/>
<dbReference type="EMBL" id="AP019514">
    <property type="protein sequence ID" value="BBI62630.1"/>
    <property type="molecule type" value="Genomic_DNA"/>
</dbReference>
<dbReference type="Gene3D" id="3.40.367.20">
    <property type="match status" value="1"/>
</dbReference>
<reference evidence="4 5" key="1">
    <citation type="journal article" date="2019" name="Microbiol. Resour. Announc.">
        <title>Complete Genome Sequence of Halomonas sulfidaeris Strain Esulfide1 Isolated from a Metal Sulfide Rock at a Depth of 2,200 Meters, Obtained Using Nanopore Sequencing.</title>
        <authorList>
            <person name="Saito M."/>
            <person name="Nishigata A."/>
            <person name="Galipon J."/>
            <person name="Arakawa K."/>
        </authorList>
    </citation>
    <scope>NUCLEOTIDE SEQUENCE [LARGE SCALE GENOMIC DNA]</scope>
    <source>
        <strain evidence="4 5">ATCC BAA-803</strain>
    </source>
</reference>
<dbReference type="AlphaFoldDB" id="A0A455U8X1"/>
<accession>A0A455U8X1</accession>
<evidence type="ECO:0000256" key="1">
    <source>
        <dbReference type="ARBA" id="ARBA00022679"/>
    </source>
</evidence>
<evidence type="ECO:0000256" key="3">
    <source>
        <dbReference type="RuleBase" id="RU004046"/>
    </source>
</evidence>
<dbReference type="Pfam" id="PF02685">
    <property type="entry name" value="Glucokinase"/>
    <property type="match status" value="1"/>
</dbReference>
<dbReference type="InterPro" id="IPR003836">
    <property type="entry name" value="Glucokinase"/>
</dbReference>
<evidence type="ECO:0000256" key="2">
    <source>
        <dbReference type="ARBA" id="ARBA00022777"/>
    </source>
</evidence>
<keyword evidence="1" id="KW-0808">Transferase</keyword>
<gene>
    <name evidence="4" type="ORF">HSBAA_39360</name>
</gene>
<dbReference type="KEGG" id="hsr:HSBAA_39360"/>
<evidence type="ECO:0000313" key="4">
    <source>
        <dbReference type="EMBL" id="BBI62630.1"/>
    </source>
</evidence>
<comment type="similarity">
    <text evidence="3">Belongs to the bacterial glucokinase family.</text>
</comment>
<dbReference type="Proteomes" id="UP000320231">
    <property type="component" value="Chromosome"/>
</dbReference>
<protein>
    <submittedName>
        <fullName evidence="4">Uncharacterized protein</fullName>
    </submittedName>
</protein>
<dbReference type="GO" id="GO:0005536">
    <property type="term" value="F:D-glucose binding"/>
    <property type="evidence" value="ECO:0007669"/>
    <property type="project" value="InterPro"/>
</dbReference>
<dbReference type="Gene3D" id="3.30.420.40">
    <property type="match status" value="1"/>
</dbReference>
<dbReference type="GO" id="GO:0006096">
    <property type="term" value="P:glycolytic process"/>
    <property type="evidence" value="ECO:0007669"/>
    <property type="project" value="InterPro"/>
</dbReference>
<keyword evidence="2" id="KW-0418">Kinase</keyword>
<name>A0A455U8X1_9GAMM</name>
<dbReference type="GO" id="GO:0004340">
    <property type="term" value="F:glucokinase activity"/>
    <property type="evidence" value="ECO:0007669"/>
    <property type="project" value="InterPro"/>
</dbReference>
<evidence type="ECO:0000313" key="5">
    <source>
        <dbReference type="Proteomes" id="UP000320231"/>
    </source>
</evidence>